<evidence type="ECO:0000313" key="1">
    <source>
        <dbReference type="EMBL" id="EGG10426.1"/>
    </source>
</evidence>
<name>F4RA63_MELLP</name>
<organism evidence="2">
    <name type="scientific">Melampsora larici-populina (strain 98AG31 / pathotype 3-4-7)</name>
    <name type="common">Poplar leaf rust fungus</name>
    <dbReference type="NCBI Taxonomy" id="747676"/>
    <lineage>
        <taxon>Eukaryota</taxon>
        <taxon>Fungi</taxon>
        <taxon>Dikarya</taxon>
        <taxon>Basidiomycota</taxon>
        <taxon>Pucciniomycotina</taxon>
        <taxon>Pucciniomycetes</taxon>
        <taxon>Pucciniales</taxon>
        <taxon>Melampsoraceae</taxon>
        <taxon>Melampsora</taxon>
    </lineage>
</organism>
<dbReference type="InParanoid" id="F4RA63"/>
<dbReference type="VEuPathDB" id="FungiDB:MELLADRAFT_102984"/>
<proteinExistence type="predicted"/>
<evidence type="ECO:0000313" key="2">
    <source>
        <dbReference type="Proteomes" id="UP000001072"/>
    </source>
</evidence>
<dbReference type="Proteomes" id="UP000001072">
    <property type="component" value="Unassembled WGS sequence"/>
</dbReference>
<dbReference type="KEGG" id="mlr:MELLADRAFT_102984"/>
<sequence>MASAPDLTATMNTIITTTSETSQLRAPESGLAWHQTDTELILKSIAEAPIVSPLKAYGYITSKDMLTRNWTYSLNGAVGFIEDSGTVFIKHSSLTQSLVATVPPQQQDLAGKASISGIGKVVKVNMDNLNEDGEWHLTVHAEHDVFDPESSGHCSPDLDDSGVD</sequence>
<dbReference type="RefSeq" id="XP_007405896.1">
    <property type="nucleotide sequence ID" value="XM_007405834.1"/>
</dbReference>
<dbReference type="AlphaFoldDB" id="F4RA63"/>
<dbReference type="EMBL" id="GL883094">
    <property type="protein sequence ID" value="EGG10426.1"/>
    <property type="molecule type" value="Genomic_DNA"/>
</dbReference>
<reference evidence="2" key="1">
    <citation type="journal article" date="2011" name="Proc. Natl. Acad. Sci. U.S.A.">
        <title>Obligate biotrophy features unraveled by the genomic analysis of rust fungi.</title>
        <authorList>
            <person name="Duplessis S."/>
            <person name="Cuomo C.A."/>
            <person name="Lin Y.-C."/>
            <person name="Aerts A."/>
            <person name="Tisserant E."/>
            <person name="Veneault-Fourrey C."/>
            <person name="Joly D.L."/>
            <person name="Hacquard S."/>
            <person name="Amselem J."/>
            <person name="Cantarel B.L."/>
            <person name="Chiu R."/>
            <person name="Coutinho P.M."/>
            <person name="Feau N."/>
            <person name="Field M."/>
            <person name="Frey P."/>
            <person name="Gelhaye E."/>
            <person name="Goldberg J."/>
            <person name="Grabherr M.G."/>
            <person name="Kodira C.D."/>
            <person name="Kohler A."/>
            <person name="Kuees U."/>
            <person name="Lindquist E.A."/>
            <person name="Lucas S.M."/>
            <person name="Mago R."/>
            <person name="Mauceli E."/>
            <person name="Morin E."/>
            <person name="Murat C."/>
            <person name="Pangilinan J.L."/>
            <person name="Park R."/>
            <person name="Pearson M."/>
            <person name="Quesneville H."/>
            <person name="Rouhier N."/>
            <person name="Sakthikumar S."/>
            <person name="Salamov A.A."/>
            <person name="Schmutz J."/>
            <person name="Selles B."/>
            <person name="Shapiro H."/>
            <person name="Tanguay P."/>
            <person name="Tuskan G.A."/>
            <person name="Henrissat B."/>
            <person name="Van de Peer Y."/>
            <person name="Rouze P."/>
            <person name="Ellis J.G."/>
            <person name="Dodds P.N."/>
            <person name="Schein J.E."/>
            <person name="Zhong S."/>
            <person name="Hamelin R.C."/>
            <person name="Grigoriev I.V."/>
            <person name="Szabo L.J."/>
            <person name="Martin F."/>
        </authorList>
    </citation>
    <scope>NUCLEOTIDE SEQUENCE [LARGE SCALE GENOMIC DNA]</scope>
    <source>
        <strain evidence="2">98AG31 / pathotype 3-4-7</strain>
    </source>
</reference>
<dbReference type="HOGENOM" id="CLU_097631_1_0_1"/>
<gene>
    <name evidence="1" type="ORF">MELLADRAFT_102984</name>
</gene>
<dbReference type="GeneID" id="18921833"/>
<accession>F4RA63</accession>
<protein>
    <submittedName>
        <fullName evidence="1">Uncharacterized protein</fullName>
    </submittedName>
</protein>
<keyword evidence="2" id="KW-1185">Reference proteome</keyword>